<evidence type="ECO:0000259" key="5">
    <source>
        <dbReference type="PROSITE" id="PS50977"/>
    </source>
</evidence>
<keyword evidence="2 4" id="KW-0238">DNA-binding</keyword>
<comment type="caution">
    <text evidence="6">The sequence shown here is derived from an EMBL/GenBank/DDBJ whole genome shotgun (WGS) entry which is preliminary data.</text>
</comment>
<dbReference type="RefSeq" id="WP_023401923.1">
    <property type="nucleotide sequence ID" value="NZ_AUSV01000134.1"/>
</dbReference>
<dbReference type="PROSITE" id="PS50977">
    <property type="entry name" value="HTH_TETR_2"/>
    <property type="match status" value="1"/>
</dbReference>
<dbReference type="Gene3D" id="1.10.357.10">
    <property type="entry name" value="Tetracycline Repressor, domain 2"/>
    <property type="match status" value="1"/>
</dbReference>
<dbReference type="Proteomes" id="UP000017820">
    <property type="component" value="Unassembled WGS sequence"/>
</dbReference>
<evidence type="ECO:0000313" key="7">
    <source>
        <dbReference type="Proteomes" id="UP000017820"/>
    </source>
</evidence>
<dbReference type="AlphaFoldDB" id="V4GZG1"/>
<dbReference type="PRINTS" id="PR00455">
    <property type="entry name" value="HTHTETR"/>
</dbReference>
<evidence type="ECO:0000313" key="6">
    <source>
        <dbReference type="EMBL" id="ESP90566.1"/>
    </source>
</evidence>
<dbReference type="SUPFAM" id="SSF46689">
    <property type="entry name" value="Homeodomain-like"/>
    <property type="match status" value="1"/>
</dbReference>
<evidence type="ECO:0000256" key="1">
    <source>
        <dbReference type="ARBA" id="ARBA00023015"/>
    </source>
</evidence>
<dbReference type="InterPro" id="IPR001647">
    <property type="entry name" value="HTH_TetR"/>
</dbReference>
<evidence type="ECO:0000256" key="4">
    <source>
        <dbReference type="PROSITE-ProRule" id="PRU00335"/>
    </source>
</evidence>
<dbReference type="EMBL" id="AUSV01000134">
    <property type="protein sequence ID" value="ESP90566.1"/>
    <property type="molecule type" value="Genomic_DNA"/>
</dbReference>
<dbReference type="InterPro" id="IPR009057">
    <property type="entry name" value="Homeodomain-like_sf"/>
</dbReference>
<dbReference type="GO" id="GO:0000976">
    <property type="term" value="F:transcription cis-regulatory region binding"/>
    <property type="evidence" value="ECO:0007669"/>
    <property type="project" value="TreeGrafter"/>
</dbReference>
<keyword evidence="3" id="KW-0804">Transcription</keyword>
<accession>V4GZG1</accession>
<organism evidence="6 7">
    <name type="scientific">Pseudoalteromonas luteoviolacea (strain 2ta16)</name>
    <dbReference type="NCBI Taxonomy" id="1353533"/>
    <lineage>
        <taxon>Bacteria</taxon>
        <taxon>Pseudomonadati</taxon>
        <taxon>Pseudomonadota</taxon>
        <taxon>Gammaproteobacteria</taxon>
        <taxon>Alteromonadales</taxon>
        <taxon>Pseudoalteromonadaceae</taxon>
        <taxon>Pseudoalteromonas</taxon>
    </lineage>
</organism>
<sequence length="183" mass="20326">MPKVIDRDAYRIELATKAIDIFTEHGYNGLGMRGIAEALGVSKSALYHYFPSKKDLFEASTEIVTQKHSLYGTADEQSIPTSKADALHAIISTLDSRFQGEMVLLLEYIKNRDPQDIADDKLLQKADSRFMDELATIVGSEQSEQAYALVMGGLLLRLLNGQQTSIEVISDWIKNMAKVNPTS</sequence>
<dbReference type="InterPro" id="IPR050109">
    <property type="entry name" value="HTH-type_TetR-like_transc_reg"/>
</dbReference>
<dbReference type="GO" id="GO:0003700">
    <property type="term" value="F:DNA-binding transcription factor activity"/>
    <property type="evidence" value="ECO:0007669"/>
    <property type="project" value="TreeGrafter"/>
</dbReference>
<evidence type="ECO:0000256" key="3">
    <source>
        <dbReference type="ARBA" id="ARBA00023163"/>
    </source>
</evidence>
<name>V4GZG1_PSEL2</name>
<keyword evidence="1" id="KW-0805">Transcription regulation</keyword>
<feature type="domain" description="HTH tetR-type" evidence="5">
    <location>
        <begin position="8"/>
        <end position="68"/>
    </location>
</feature>
<feature type="DNA-binding region" description="H-T-H motif" evidence="4">
    <location>
        <begin position="31"/>
        <end position="50"/>
    </location>
</feature>
<evidence type="ECO:0000256" key="2">
    <source>
        <dbReference type="ARBA" id="ARBA00023125"/>
    </source>
</evidence>
<dbReference type="PANTHER" id="PTHR30055:SF234">
    <property type="entry name" value="HTH-TYPE TRANSCRIPTIONAL REGULATOR BETI"/>
    <property type="match status" value="1"/>
</dbReference>
<reference evidence="6 7" key="1">
    <citation type="submission" date="2013-07" db="EMBL/GenBank/DDBJ databases">
        <title>Draft genome sequence of Pseudoalteromonas luteoviolacea 2ta16.</title>
        <authorList>
            <person name="Allen E.E."/>
            <person name="Azam F."/>
            <person name="Podell S."/>
        </authorList>
    </citation>
    <scope>NUCLEOTIDE SEQUENCE [LARGE SCALE GENOMIC DNA]</scope>
    <source>
        <strain evidence="6 7">2ta16</strain>
    </source>
</reference>
<dbReference type="Pfam" id="PF00440">
    <property type="entry name" value="TetR_N"/>
    <property type="match status" value="1"/>
</dbReference>
<gene>
    <name evidence="6" type="ORF">PL2TA16_01670</name>
</gene>
<dbReference type="PANTHER" id="PTHR30055">
    <property type="entry name" value="HTH-TYPE TRANSCRIPTIONAL REGULATOR RUTR"/>
    <property type="match status" value="1"/>
</dbReference>
<protein>
    <submittedName>
        <fullName evidence="6">Transcriptional regulator</fullName>
    </submittedName>
</protein>
<dbReference type="PATRIC" id="fig|1353533.3.peg.5094"/>
<proteinExistence type="predicted"/>